<dbReference type="InterPro" id="IPR000873">
    <property type="entry name" value="AMP-dep_synth/lig_dom"/>
</dbReference>
<dbReference type="InterPro" id="IPR025110">
    <property type="entry name" value="AMP-bd_C"/>
</dbReference>
<dbReference type="Gene3D" id="3.30.300.30">
    <property type="match status" value="1"/>
</dbReference>
<dbReference type="InterPro" id="IPR045851">
    <property type="entry name" value="AMP-bd_C_sf"/>
</dbReference>
<dbReference type="EMBL" id="JBHTGP010000013">
    <property type="protein sequence ID" value="MFD0687770.1"/>
    <property type="molecule type" value="Genomic_DNA"/>
</dbReference>
<dbReference type="SUPFAM" id="SSF56801">
    <property type="entry name" value="Acetyl-CoA synthetase-like"/>
    <property type="match status" value="1"/>
</dbReference>
<evidence type="ECO:0000313" key="4">
    <source>
        <dbReference type="EMBL" id="MFD0687770.1"/>
    </source>
</evidence>
<accession>A0ABW2XQ51</accession>
<dbReference type="RefSeq" id="WP_378323793.1">
    <property type="nucleotide sequence ID" value="NZ_JBHTGP010000013.1"/>
</dbReference>
<organism evidence="4 5">
    <name type="scientific">Actinomadura fibrosa</name>
    <dbReference type="NCBI Taxonomy" id="111802"/>
    <lineage>
        <taxon>Bacteria</taxon>
        <taxon>Bacillati</taxon>
        <taxon>Actinomycetota</taxon>
        <taxon>Actinomycetes</taxon>
        <taxon>Streptosporangiales</taxon>
        <taxon>Thermomonosporaceae</taxon>
        <taxon>Actinomadura</taxon>
    </lineage>
</organism>
<feature type="domain" description="AMP-binding enzyme C-terminal" evidence="3">
    <location>
        <begin position="452"/>
        <end position="504"/>
    </location>
</feature>
<protein>
    <submittedName>
        <fullName evidence="4">AMP-binding protein</fullName>
    </submittedName>
</protein>
<keyword evidence="1" id="KW-0436">Ligase</keyword>
<dbReference type="Pfam" id="PF00501">
    <property type="entry name" value="AMP-binding"/>
    <property type="match status" value="1"/>
</dbReference>
<dbReference type="InterPro" id="IPR042099">
    <property type="entry name" value="ANL_N_sf"/>
</dbReference>
<reference evidence="5" key="1">
    <citation type="journal article" date="2019" name="Int. J. Syst. Evol. Microbiol.">
        <title>The Global Catalogue of Microorganisms (GCM) 10K type strain sequencing project: providing services to taxonomists for standard genome sequencing and annotation.</title>
        <authorList>
            <consortium name="The Broad Institute Genomics Platform"/>
            <consortium name="The Broad Institute Genome Sequencing Center for Infectious Disease"/>
            <person name="Wu L."/>
            <person name="Ma J."/>
        </authorList>
    </citation>
    <scope>NUCLEOTIDE SEQUENCE [LARGE SCALE GENOMIC DNA]</scope>
    <source>
        <strain evidence="5">JCM 9371</strain>
    </source>
</reference>
<dbReference type="Proteomes" id="UP001597063">
    <property type="component" value="Unassembled WGS sequence"/>
</dbReference>
<sequence length="516" mass="53633">MGNNLAAVLAGRAHERKWHDRPLYYAGDAVLSHGEVHEAGARAAGRLRAAGVRRGGRVLVALPDSAAFVAAFLGTLRLGAVAVLAGPEQTAAEHAYIAADARPQAVVCSADLAPRFPSVPVLTDDTLTAAPPGGHVPPPEPVAVPADAPAYVQYTSGTTGKPKGAVHRHGDAHAYFQAMALGALGLTSEDVTFSLSKSCYPFGLGATVLFPMLSGGAAVLWPDAPSVAGAVRQARRHRPTVLFTVPTWYARLVSAPDRAAVRRAFASLRAAASAGEPLLPTLADRIEEILGCPVLDGLGSTEVGHTFVSNTVDRRRRGALGVVLPPYEIEIRTGTGRARPGEPGALHVRGPSVMAGYLGRPERTREVLGADGWLRTGDLAHVDADGFVHHHGRALDRITVSGEPVLPLEVERVLGQHPGVVEVAVVANGAAPRGGNGPSGAGGDAAGALPEQTLSAFVVIEAGVRPTAALERELLALAGARLARHKVPRTVTFMDELPRTSTGKIRRNALTCADVP</sequence>
<dbReference type="PROSITE" id="PS00455">
    <property type="entry name" value="AMP_BINDING"/>
    <property type="match status" value="1"/>
</dbReference>
<comment type="caution">
    <text evidence="4">The sequence shown here is derived from an EMBL/GenBank/DDBJ whole genome shotgun (WGS) entry which is preliminary data.</text>
</comment>
<dbReference type="InterPro" id="IPR020845">
    <property type="entry name" value="AMP-binding_CS"/>
</dbReference>
<evidence type="ECO:0000259" key="2">
    <source>
        <dbReference type="Pfam" id="PF00501"/>
    </source>
</evidence>
<dbReference type="PANTHER" id="PTHR43352">
    <property type="entry name" value="ACETYL-COA SYNTHETASE"/>
    <property type="match status" value="1"/>
</dbReference>
<evidence type="ECO:0000256" key="1">
    <source>
        <dbReference type="ARBA" id="ARBA00022598"/>
    </source>
</evidence>
<evidence type="ECO:0000259" key="3">
    <source>
        <dbReference type="Pfam" id="PF13193"/>
    </source>
</evidence>
<name>A0ABW2XQ51_9ACTN</name>
<dbReference type="Gene3D" id="3.40.50.12780">
    <property type="entry name" value="N-terminal domain of ligase-like"/>
    <property type="match status" value="1"/>
</dbReference>
<proteinExistence type="predicted"/>
<dbReference type="Pfam" id="PF13193">
    <property type="entry name" value="AMP-binding_C"/>
    <property type="match status" value="1"/>
</dbReference>
<feature type="domain" description="AMP-dependent synthetase/ligase" evidence="2">
    <location>
        <begin position="15"/>
        <end position="358"/>
    </location>
</feature>
<gene>
    <name evidence="4" type="ORF">ACFQZM_24960</name>
</gene>
<evidence type="ECO:0000313" key="5">
    <source>
        <dbReference type="Proteomes" id="UP001597063"/>
    </source>
</evidence>
<dbReference type="PANTHER" id="PTHR43352:SF1">
    <property type="entry name" value="ANTHRANILATE--COA LIGASE"/>
    <property type="match status" value="1"/>
</dbReference>
<keyword evidence="5" id="KW-1185">Reference proteome</keyword>